<dbReference type="CDD" id="cd04475">
    <property type="entry name" value="RPA1_DBD_B"/>
    <property type="match status" value="1"/>
</dbReference>
<dbReference type="STRING" id="1868482.ENSTSYP00000003191"/>
<dbReference type="OMA" id="DQCDAFY"/>
<keyword evidence="8 9" id="KW-0539">Nucleus</keyword>
<dbReference type="FunFam" id="2.40.50.140:FF:000041">
    <property type="entry name" value="Replication protein A subunit"/>
    <property type="match status" value="1"/>
</dbReference>
<keyword evidence="6 9" id="KW-0862">Zinc</keyword>
<feature type="domain" description="Replication factor A C-terminal" evidence="13">
    <location>
        <begin position="462"/>
        <end position="607"/>
    </location>
</feature>
<dbReference type="CTD" id="6117"/>
<dbReference type="InterPro" id="IPR013955">
    <property type="entry name" value="Rep_factor-A_C"/>
</dbReference>
<dbReference type="NCBIfam" id="TIGR00617">
    <property type="entry name" value="rpa1"/>
    <property type="match status" value="1"/>
</dbReference>
<accession>A0A1U7TUU9</accession>
<evidence type="ECO:0000256" key="3">
    <source>
        <dbReference type="ARBA" id="ARBA00022705"/>
    </source>
</evidence>
<dbReference type="GeneID" id="103265766"/>
<dbReference type="Pfam" id="PF16900">
    <property type="entry name" value="REPA_OB_2"/>
    <property type="match status" value="1"/>
</dbReference>
<feature type="domain" description="Replication factor-A protein 1 N-terminal" evidence="12">
    <location>
        <begin position="5"/>
        <end position="104"/>
    </location>
</feature>
<dbReference type="CDD" id="cd04474">
    <property type="entry name" value="RPA1_DBD_A"/>
    <property type="match status" value="1"/>
</dbReference>
<evidence type="ECO:0000256" key="5">
    <source>
        <dbReference type="ARBA" id="ARBA00022771"/>
    </source>
</evidence>
<proteinExistence type="inferred from homology"/>
<dbReference type="AlphaFoldDB" id="A0A1U7TUU9"/>
<evidence type="ECO:0000259" key="13">
    <source>
        <dbReference type="Pfam" id="PF08646"/>
    </source>
</evidence>
<keyword evidence="5 9" id="KW-0863">Zinc-finger</keyword>
<evidence type="ECO:0000256" key="7">
    <source>
        <dbReference type="ARBA" id="ARBA00023125"/>
    </source>
</evidence>
<keyword evidence="7 9" id="KW-0238">DNA-binding</keyword>
<keyword evidence="15" id="KW-1185">Reference proteome</keyword>
<feature type="domain" description="OB" evidence="11">
    <location>
        <begin position="198"/>
        <end position="279"/>
    </location>
</feature>
<comment type="similarity">
    <text evidence="2 9">Belongs to the replication factor A protein 1 family.</text>
</comment>
<keyword evidence="4 9" id="KW-0479">Metal-binding</keyword>
<dbReference type="FunFam" id="2.40.50.140:FF:000090">
    <property type="entry name" value="Replication protein A subunit"/>
    <property type="match status" value="1"/>
</dbReference>
<dbReference type="CDD" id="cd04477">
    <property type="entry name" value="RPA1N"/>
    <property type="match status" value="1"/>
</dbReference>
<gene>
    <name evidence="16" type="primary">RPA1</name>
</gene>
<dbReference type="Proteomes" id="UP000189704">
    <property type="component" value="Unplaced"/>
</dbReference>
<evidence type="ECO:0000256" key="10">
    <source>
        <dbReference type="SAM" id="MobiDB-lite"/>
    </source>
</evidence>
<dbReference type="Pfam" id="PF04057">
    <property type="entry name" value="Rep-A_N"/>
    <property type="match status" value="1"/>
</dbReference>
<dbReference type="InterPro" id="IPR012340">
    <property type="entry name" value="NA-bd_OB-fold"/>
</dbReference>
<evidence type="ECO:0000259" key="11">
    <source>
        <dbReference type="Pfam" id="PF01336"/>
    </source>
</evidence>
<dbReference type="GO" id="GO:0008270">
    <property type="term" value="F:zinc ion binding"/>
    <property type="evidence" value="ECO:0007669"/>
    <property type="project" value="UniProtKB-KW"/>
</dbReference>
<dbReference type="FunFam" id="2.40.50.140:FF:000064">
    <property type="entry name" value="Replication protein A subunit"/>
    <property type="match status" value="1"/>
</dbReference>
<name>A0A1U7TUU9_CARSF</name>
<feature type="region of interest" description="Disordered" evidence="10">
    <location>
        <begin position="121"/>
        <end position="149"/>
    </location>
</feature>
<dbReference type="GO" id="GO:0000228">
    <property type="term" value="C:nuclear chromosome"/>
    <property type="evidence" value="ECO:0007669"/>
    <property type="project" value="UniProtKB-ARBA"/>
</dbReference>
<dbReference type="InterPro" id="IPR004365">
    <property type="entry name" value="NA-bd_OB_tRNA"/>
</dbReference>
<dbReference type="GO" id="GO:0003677">
    <property type="term" value="F:DNA binding"/>
    <property type="evidence" value="ECO:0007669"/>
    <property type="project" value="UniProtKB-KW"/>
</dbReference>
<dbReference type="GO" id="GO:0006260">
    <property type="term" value="P:DNA replication"/>
    <property type="evidence" value="ECO:0007669"/>
    <property type="project" value="UniProtKB-KW"/>
</dbReference>
<feature type="compositionally biased region" description="Low complexity" evidence="10">
    <location>
        <begin position="127"/>
        <end position="140"/>
    </location>
</feature>
<keyword evidence="3 9" id="KW-0235">DNA replication</keyword>
<dbReference type="Gene3D" id="2.40.50.140">
    <property type="entry name" value="Nucleic acid-binding proteins"/>
    <property type="match status" value="4"/>
</dbReference>
<evidence type="ECO:0000313" key="16">
    <source>
        <dbReference type="RefSeq" id="XP_008061605.1"/>
    </source>
</evidence>
<organism evidence="15 16">
    <name type="scientific">Carlito syrichta</name>
    <name type="common">Philippine tarsier</name>
    <name type="synonym">Tarsius syrichta</name>
    <dbReference type="NCBI Taxonomy" id="1868482"/>
    <lineage>
        <taxon>Eukaryota</taxon>
        <taxon>Metazoa</taxon>
        <taxon>Chordata</taxon>
        <taxon>Craniata</taxon>
        <taxon>Vertebrata</taxon>
        <taxon>Euteleostomi</taxon>
        <taxon>Mammalia</taxon>
        <taxon>Eutheria</taxon>
        <taxon>Euarchontoglires</taxon>
        <taxon>Primates</taxon>
        <taxon>Haplorrhini</taxon>
        <taxon>Tarsiiformes</taxon>
        <taxon>Tarsiidae</taxon>
        <taxon>Carlito</taxon>
    </lineage>
</organism>
<feature type="domain" description="Replication protein A OB" evidence="14">
    <location>
        <begin position="306"/>
        <end position="403"/>
    </location>
</feature>
<comment type="subcellular location">
    <subcellularLocation>
        <location evidence="1">Nucleus</location>
        <location evidence="1">PML body</location>
    </subcellularLocation>
</comment>
<dbReference type="FunFam" id="2.40.50.140:FF:000117">
    <property type="entry name" value="Replication protein A subunit"/>
    <property type="match status" value="1"/>
</dbReference>
<evidence type="ECO:0000256" key="8">
    <source>
        <dbReference type="ARBA" id="ARBA00023242"/>
    </source>
</evidence>
<dbReference type="OrthoDB" id="1751331at2759"/>
<protein>
    <recommendedName>
        <fullName evidence="9">Replication protein A subunit</fullName>
    </recommendedName>
</protein>
<dbReference type="PANTHER" id="PTHR47165">
    <property type="entry name" value="OS03G0429900 PROTEIN"/>
    <property type="match status" value="1"/>
</dbReference>
<dbReference type="InterPro" id="IPR004591">
    <property type="entry name" value="Rfa1"/>
</dbReference>
<evidence type="ECO:0000256" key="2">
    <source>
        <dbReference type="ARBA" id="ARBA00005690"/>
    </source>
</evidence>
<comment type="subunit">
    <text evidence="9">Component of the heterotrimeric canonical replication protein A complex (RPA).</text>
</comment>
<dbReference type="GO" id="GO:0016605">
    <property type="term" value="C:PML body"/>
    <property type="evidence" value="ECO:0007669"/>
    <property type="project" value="UniProtKB-SubCell"/>
</dbReference>
<dbReference type="Pfam" id="PF01336">
    <property type="entry name" value="tRNA_anti-codon"/>
    <property type="match status" value="1"/>
</dbReference>
<evidence type="ECO:0000256" key="9">
    <source>
        <dbReference type="RuleBase" id="RU364130"/>
    </source>
</evidence>
<evidence type="ECO:0000259" key="14">
    <source>
        <dbReference type="Pfam" id="PF16900"/>
    </source>
</evidence>
<evidence type="ECO:0000256" key="1">
    <source>
        <dbReference type="ARBA" id="ARBA00004322"/>
    </source>
</evidence>
<dbReference type="InterPro" id="IPR031657">
    <property type="entry name" value="REPA_OB_2"/>
</dbReference>
<dbReference type="CDD" id="cd04476">
    <property type="entry name" value="RPA1_DBD_C"/>
    <property type="match status" value="1"/>
</dbReference>
<evidence type="ECO:0000259" key="12">
    <source>
        <dbReference type="Pfam" id="PF04057"/>
    </source>
</evidence>
<dbReference type="Pfam" id="PF08646">
    <property type="entry name" value="Rep_fac-A_C"/>
    <property type="match status" value="1"/>
</dbReference>
<dbReference type="KEGG" id="csyr:103265766"/>
<evidence type="ECO:0000313" key="15">
    <source>
        <dbReference type="Proteomes" id="UP000189704"/>
    </source>
</evidence>
<evidence type="ECO:0000256" key="4">
    <source>
        <dbReference type="ARBA" id="ARBA00022723"/>
    </source>
</evidence>
<evidence type="ECO:0000256" key="6">
    <source>
        <dbReference type="ARBA" id="ARBA00022833"/>
    </source>
</evidence>
<dbReference type="InterPro" id="IPR007199">
    <property type="entry name" value="Rep_factor-A_N"/>
</dbReference>
<dbReference type="PANTHER" id="PTHR47165:SF4">
    <property type="entry name" value="OS03G0429900 PROTEIN"/>
    <property type="match status" value="1"/>
</dbReference>
<reference evidence="16" key="1">
    <citation type="submission" date="2025-08" db="UniProtKB">
        <authorList>
            <consortium name="RefSeq"/>
        </authorList>
    </citation>
    <scope>IDENTIFICATION</scope>
</reference>
<dbReference type="SUPFAM" id="SSF50249">
    <property type="entry name" value="Nucleic acid-binding proteins"/>
    <property type="match status" value="4"/>
</dbReference>
<comment type="function">
    <text evidence="9">As part of the heterotrimeric replication protein A complex (RPA/RP-A), binds and stabilizes single-stranded DNA intermediates, that form during DNA replication or upon DNA stress. It prevents their reannealing and in parallel, recruits and activates different proteins and complexes involved in DNA metabolism. Thereby, it plays an essential role both in DNA replication and the cellular response to DNA damage.</text>
</comment>
<dbReference type="RefSeq" id="XP_008061605.1">
    <property type="nucleotide sequence ID" value="XM_008063414.1"/>
</dbReference>
<sequence>MVGQLSEGAIAAIMQQGETSIKPILQVINIRPITTGNSPPRYRLLMSDGLNTLSSFMLATQLNPLVEKEQLSSNCICQIHRFIVNTLKDGRRVVILMELEVLKSAEAVGVKIGNPVPYNEGHGQQQVVTSPVPAASPAASNKPQQQNGSLGMVSTVSKAFGASKTFGKAGGTCLSITSGATQSKVVPIASLTPYQSKWTICARVTNKSQIRTWSNSRGEGKLFSLELVDESGEIRATAFNEQVDKFFPLIDVNKVYYFSKGTLKIANKQFTAIKNDYEMTFNNETSVMPCDDAHHLPTVQFDFTGIDDLENKPKDSFVDIIGICKSYEDATKITVKSNNREVAKRNIYLMDTSGKVVTATLWGEDADRFDGSRQPVMAIKGARVSDFGGRSLSVLSSSTVIVNPDIPEAYKLRGWFDSEGQALDGVSISDLKSGGITGSNTNWKTLYEVKSENLGQGDKPDYFSAVATVVYLRKENSMYQACPTQDCNKKVIDQQNGLYRCEKCDREFPNFKYRMILSVNIADFQENQWVTCFQESAEAILGQNTAYLGELKEKNEQAFEEVFQNANFRSFVFRVRVKLETYNDESRIKATVMDAKPVDYREYGRRLIMNIRRNALM</sequence>
<dbReference type="GO" id="GO:0000724">
    <property type="term" value="P:double-strand break repair via homologous recombination"/>
    <property type="evidence" value="ECO:0007669"/>
    <property type="project" value="UniProtKB-ARBA"/>
</dbReference>
<dbReference type="InterPro" id="IPR047192">
    <property type="entry name" value="Euk_RPA1_DBD_C"/>
</dbReference>